<name>A0ABP3I5T8_9BACL</name>
<comment type="caution">
    <text evidence="1">The sequence shown here is derived from an EMBL/GenBank/DDBJ whole genome shotgun (WGS) entry which is preliminary data.</text>
</comment>
<keyword evidence="2" id="KW-1185">Reference proteome</keyword>
<evidence type="ECO:0008006" key="3">
    <source>
        <dbReference type="Google" id="ProtNLM"/>
    </source>
</evidence>
<proteinExistence type="predicted"/>
<reference evidence="2" key="1">
    <citation type="journal article" date="2019" name="Int. J. Syst. Evol. Microbiol.">
        <title>The Global Catalogue of Microorganisms (GCM) 10K type strain sequencing project: providing services to taxonomists for standard genome sequencing and annotation.</title>
        <authorList>
            <consortium name="The Broad Institute Genomics Platform"/>
            <consortium name="The Broad Institute Genome Sequencing Center for Infectious Disease"/>
            <person name="Wu L."/>
            <person name="Ma J."/>
        </authorList>
    </citation>
    <scope>NUCLEOTIDE SEQUENCE [LARGE SCALE GENOMIC DNA]</scope>
    <source>
        <strain evidence="2">JCM 12774</strain>
    </source>
</reference>
<evidence type="ECO:0000313" key="2">
    <source>
        <dbReference type="Proteomes" id="UP001500340"/>
    </source>
</evidence>
<protein>
    <recommendedName>
        <fullName evidence="3">Inhibitor of sigma-G Gin</fullName>
    </recommendedName>
</protein>
<dbReference type="EMBL" id="BAAACX010000009">
    <property type="protein sequence ID" value="GAA0390373.1"/>
    <property type="molecule type" value="Genomic_DNA"/>
</dbReference>
<evidence type="ECO:0000313" key="1">
    <source>
        <dbReference type="EMBL" id="GAA0390373.1"/>
    </source>
</evidence>
<gene>
    <name evidence="1" type="ORF">GCM10008933_21610</name>
</gene>
<sequence>MLANCKTGKTKKPTTDKCTICNAPDPEIPTTLGASFCETCWILMAAGDEDALDERMVWD</sequence>
<organism evidence="1 2">
    <name type="scientific">Paenibacillus motobuensis</name>
    <dbReference type="NCBI Taxonomy" id="295324"/>
    <lineage>
        <taxon>Bacteria</taxon>
        <taxon>Bacillati</taxon>
        <taxon>Bacillota</taxon>
        <taxon>Bacilli</taxon>
        <taxon>Bacillales</taxon>
        <taxon>Paenibacillaceae</taxon>
        <taxon>Paenibacillus</taxon>
    </lineage>
</organism>
<dbReference type="Proteomes" id="UP001500340">
    <property type="component" value="Unassembled WGS sequence"/>
</dbReference>
<accession>A0ABP3I5T8</accession>